<name>A0A8S1RFB9_9CILI</name>
<gene>
    <name evidence="2" type="ORF">PSON_ATCC_30995.1.T1720052</name>
</gene>
<keyword evidence="3" id="KW-1185">Reference proteome</keyword>
<evidence type="ECO:0000313" key="2">
    <source>
        <dbReference type="EMBL" id="CAD8127001.1"/>
    </source>
</evidence>
<accession>A0A8S1RFB9</accession>
<dbReference type="EMBL" id="CAJJDN010000172">
    <property type="protein sequence ID" value="CAD8127001.1"/>
    <property type="molecule type" value="Genomic_DNA"/>
</dbReference>
<evidence type="ECO:0000313" key="3">
    <source>
        <dbReference type="Proteomes" id="UP000692954"/>
    </source>
</evidence>
<proteinExistence type="predicted"/>
<evidence type="ECO:0000256" key="1">
    <source>
        <dbReference type="SAM" id="Coils"/>
    </source>
</evidence>
<dbReference type="Proteomes" id="UP000692954">
    <property type="component" value="Unassembled WGS sequence"/>
</dbReference>
<sequence>MLRDAGVEQTHQLIDKIEMRVKNFLKTQSTKQIQPLPLNNSNLDFNNRHISMHSKKEKGDSNIFSQLENIPPQKLLTQCSRTSDCQIPLLKEIQEIDQSYRIEIDQLKNTILQLKQVIEELKECVNGLTQQLDFKQNEIDQVNKENENHKILVQTLRDENTYLTREIQQLMNAQNLSNPKVSSLTIEVQEERKKSERLQLEISEIKQRFEKQRDSAKTNSNSDFQIIEKLVHKLEEAQEQQQRQNHQFMKHVIQYLEKQQNQQLRVSSTILESNHKKQKSSLKKK</sequence>
<comment type="caution">
    <text evidence="2">The sequence shown here is derived from an EMBL/GenBank/DDBJ whole genome shotgun (WGS) entry which is preliminary data.</text>
</comment>
<feature type="coiled-coil region" evidence="1">
    <location>
        <begin position="90"/>
        <end position="247"/>
    </location>
</feature>
<organism evidence="2 3">
    <name type="scientific">Paramecium sonneborni</name>
    <dbReference type="NCBI Taxonomy" id="65129"/>
    <lineage>
        <taxon>Eukaryota</taxon>
        <taxon>Sar</taxon>
        <taxon>Alveolata</taxon>
        <taxon>Ciliophora</taxon>
        <taxon>Intramacronucleata</taxon>
        <taxon>Oligohymenophorea</taxon>
        <taxon>Peniculida</taxon>
        <taxon>Parameciidae</taxon>
        <taxon>Paramecium</taxon>
    </lineage>
</organism>
<keyword evidence="1" id="KW-0175">Coiled coil</keyword>
<reference evidence="2" key="1">
    <citation type="submission" date="2021-01" db="EMBL/GenBank/DDBJ databases">
        <authorList>
            <consortium name="Genoscope - CEA"/>
            <person name="William W."/>
        </authorList>
    </citation>
    <scope>NUCLEOTIDE SEQUENCE</scope>
</reference>
<protein>
    <submittedName>
        <fullName evidence="2">Uncharacterized protein</fullName>
    </submittedName>
</protein>
<dbReference type="AlphaFoldDB" id="A0A8S1RFB9"/>